<evidence type="ECO:0000256" key="1">
    <source>
        <dbReference type="SAM" id="Phobius"/>
    </source>
</evidence>
<name>A0A8S5UQH5_9CAUD</name>
<evidence type="ECO:0000313" key="2">
    <source>
        <dbReference type="EMBL" id="DAF96753.1"/>
    </source>
</evidence>
<accession>A0A8S5UQH5</accession>
<protein>
    <submittedName>
        <fullName evidence="2">Uncharacterized protein</fullName>
    </submittedName>
</protein>
<feature type="transmembrane region" description="Helical" evidence="1">
    <location>
        <begin position="92"/>
        <end position="114"/>
    </location>
</feature>
<proteinExistence type="predicted"/>
<sequence length="116" mass="13642">MMACLIIFHKYFGLKYTTRTCITSRCYAFYSIHSFCQLETLIKRRRIQHTYYYRMYFVHNFSLFISEGKEIILRVEGTDALHQEAVTKEDGFIPIIVCASLLTYFLGVLCSRLVNG</sequence>
<keyword evidence="1" id="KW-0472">Membrane</keyword>
<reference evidence="2" key="1">
    <citation type="journal article" date="2021" name="Proc. Natl. Acad. Sci. U.S.A.">
        <title>A Catalog of Tens of Thousands of Viruses from Human Metagenomes Reveals Hidden Associations with Chronic Diseases.</title>
        <authorList>
            <person name="Tisza M.J."/>
            <person name="Buck C.B."/>
        </authorList>
    </citation>
    <scope>NUCLEOTIDE SEQUENCE</scope>
    <source>
        <strain evidence="2">CtfrT39</strain>
    </source>
</reference>
<keyword evidence="1" id="KW-0812">Transmembrane</keyword>
<keyword evidence="1" id="KW-1133">Transmembrane helix</keyword>
<organism evidence="2">
    <name type="scientific">Siphoviridae sp. ctfrT39</name>
    <dbReference type="NCBI Taxonomy" id="2825598"/>
    <lineage>
        <taxon>Viruses</taxon>
        <taxon>Duplodnaviria</taxon>
        <taxon>Heunggongvirae</taxon>
        <taxon>Uroviricota</taxon>
        <taxon>Caudoviricetes</taxon>
    </lineage>
</organism>
<dbReference type="EMBL" id="BK016120">
    <property type="protein sequence ID" value="DAF96753.1"/>
    <property type="molecule type" value="Genomic_DNA"/>
</dbReference>